<evidence type="ECO:0000256" key="1">
    <source>
        <dbReference type="SAM" id="MobiDB-lite"/>
    </source>
</evidence>
<keyword evidence="2" id="KW-0732">Signal</keyword>
<geneLocation type="plasmid" evidence="3">
    <name>CFBP8129_p211</name>
</geneLocation>
<accession>A0A0G8MNW6</accession>
<keyword evidence="3" id="KW-0614">Plasmid</keyword>
<dbReference type="AlphaFoldDB" id="A0A0G8MNW6"/>
<gene>
    <name evidence="3" type="ORF">CFBP8129_47170</name>
</gene>
<dbReference type="RefSeq" id="WP_005989477.1">
    <property type="nucleotide sequence ID" value="NZ_CP018729.1"/>
</dbReference>
<evidence type="ECO:0000256" key="2">
    <source>
        <dbReference type="SAM" id="SignalP"/>
    </source>
</evidence>
<evidence type="ECO:0000313" key="3">
    <source>
        <dbReference type="EMBL" id="CAD0363298.1"/>
    </source>
</evidence>
<protein>
    <recommendedName>
        <fullName evidence="4">Conjugal transfer protein TraH</fullName>
    </recommendedName>
</protein>
<proteinExistence type="predicted"/>
<reference evidence="3" key="1">
    <citation type="submission" date="2020-07" db="EMBL/GenBank/DDBJ databases">
        <authorList>
            <person name="Pothier F. J."/>
        </authorList>
    </citation>
    <scope>NUCLEOTIDE SEQUENCE [LARGE SCALE GENOMIC DNA]</scope>
    <source>
        <plasmid evidence="3">CFBP8129_p211</plasmid>
    </source>
</reference>
<dbReference type="EMBL" id="LR828254">
    <property type="protein sequence ID" value="CAD0363298.1"/>
    <property type="molecule type" value="Genomic_DNA"/>
</dbReference>
<dbReference type="InterPro" id="IPR010927">
    <property type="entry name" value="T4SS_TraH"/>
</dbReference>
<feature type="compositionally biased region" description="Basic and acidic residues" evidence="1">
    <location>
        <begin position="184"/>
        <end position="196"/>
    </location>
</feature>
<feature type="chain" id="PRO_5038209190" description="Conjugal transfer protein TraH" evidence="2">
    <location>
        <begin position="28"/>
        <end position="476"/>
    </location>
</feature>
<dbReference type="OrthoDB" id="9797479at2"/>
<feature type="signal peptide" evidence="2">
    <location>
        <begin position="1"/>
        <end position="27"/>
    </location>
</feature>
<feature type="region of interest" description="Disordered" evidence="1">
    <location>
        <begin position="184"/>
        <end position="203"/>
    </location>
</feature>
<dbReference type="EMBL" id="LR828254">
    <property type="protein sequence ID" value="CAD0363300.1"/>
    <property type="molecule type" value="Genomic_DNA"/>
</dbReference>
<dbReference type="GeneID" id="46984077"/>
<sequence>MGKHIYRMLAAIVMVLSFSLASQVARADTGFDRAVGDMFGAMSNTTDPHVFMSAKRGVVSGGGIEVRNKMMNINAYNFQPPSLSVGCNGISAFFGSFSFITKEQLQQAMRAIATAAVMYAFKIALAAMCPTCEEKLSALQDKMDKWNMGNLNACEIGEKLVRDTKLEGAIQEKSKAFGMATGLRDDREDASARGEGRSPSAWTSSRMTNAMRNEVFKGNQAWRLMKDKGLGAWGVGVTKELMEDVMSYTGTIVACVPNVDASCPARAKASGAAEDVSVHYVEPSMTLRELIKGRNGNRNVTRIVCNDNELCLNPRATEIPAFKGVEERIKTVFVGETGNGGIVAKARIPGATEPTAAEIGWITNTGSYGQIVLSLAKTNPDAAIAFVDTFSEEMAATVVSQVMSQYLQSILISLSSEEGEGTQEFREKAREATTRLREESKPFFERTKSRTAHLDYYMRVRDTSSEKPYLATTPAQ</sequence>
<name>A0A0G8MNW6_9XANT</name>
<dbReference type="Pfam" id="PF06122">
    <property type="entry name" value="TraH"/>
    <property type="match status" value="1"/>
</dbReference>
<organism evidence="3">
    <name type="scientific">Xanthomonas hortorum pv. gardneri</name>
    <dbReference type="NCBI Taxonomy" id="2754056"/>
    <lineage>
        <taxon>Bacteria</taxon>
        <taxon>Pseudomonadati</taxon>
        <taxon>Pseudomonadota</taxon>
        <taxon>Gammaproteobacteria</taxon>
        <taxon>Lysobacterales</taxon>
        <taxon>Lysobacteraceae</taxon>
        <taxon>Xanthomonas</taxon>
    </lineage>
</organism>
<evidence type="ECO:0008006" key="4">
    <source>
        <dbReference type="Google" id="ProtNLM"/>
    </source>
</evidence>